<evidence type="ECO:0000313" key="2">
    <source>
        <dbReference type="EMBL" id="QJY46394.1"/>
    </source>
</evidence>
<dbReference type="Pfam" id="PF06626">
    <property type="entry name" value="DUF1152"/>
    <property type="match status" value="1"/>
</dbReference>
<dbReference type="Proteomes" id="UP000505377">
    <property type="component" value="Chromosome"/>
</dbReference>
<feature type="compositionally biased region" description="Basic and acidic residues" evidence="1">
    <location>
        <begin position="117"/>
        <end position="130"/>
    </location>
</feature>
<dbReference type="InterPro" id="IPR010581">
    <property type="entry name" value="DUF1152"/>
</dbReference>
<gene>
    <name evidence="2" type="ORF">HOP40_11760</name>
</gene>
<sequence>MGWPTRSRPPSSSSSSTVSILDVGGDALANGADPGLRNPHADQLALAACVRTGIPARLPVTGAGLDGEVPAEVVEKLLAQLDVKSEPVLANAATTVVRHVFDWHPSEASDFLLPQRPDGRRGRVTVRDAGNDVAMTGAATGVSAGRRQPSRRHRPGSTPDQTESLGEAEQSSAASRESRESNTRPRRRPG</sequence>
<organism evidence="2 3">
    <name type="scientific">Pseudonocardia broussonetiae</name>
    <dbReference type="NCBI Taxonomy" id="2736640"/>
    <lineage>
        <taxon>Bacteria</taxon>
        <taxon>Bacillati</taxon>
        <taxon>Actinomycetota</taxon>
        <taxon>Actinomycetes</taxon>
        <taxon>Pseudonocardiales</taxon>
        <taxon>Pseudonocardiaceae</taxon>
        <taxon>Pseudonocardia</taxon>
    </lineage>
</organism>
<proteinExistence type="predicted"/>
<keyword evidence="3" id="KW-1185">Reference proteome</keyword>
<name>A0A6M6JEQ0_9PSEU</name>
<dbReference type="EMBL" id="CP053564">
    <property type="protein sequence ID" value="QJY46394.1"/>
    <property type="molecule type" value="Genomic_DNA"/>
</dbReference>
<evidence type="ECO:0000313" key="3">
    <source>
        <dbReference type="Proteomes" id="UP000505377"/>
    </source>
</evidence>
<dbReference type="KEGG" id="pbro:HOP40_11760"/>
<protein>
    <submittedName>
        <fullName evidence="2">DUF1152 domain-containing protein</fullName>
    </submittedName>
</protein>
<evidence type="ECO:0000256" key="1">
    <source>
        <dbReference type="SAM" id="MobiDB-lite"/>
    </source>
</evidence>
<reference evidence="2 3" key="1">
    <citation type="submission" date="2020-05" db="EMBL/GenBank/DDBJ databases">
        <authorList>
            <person name="Mo P."/>
        </authorList>
    </citation>
    <scope>NUCLEOTIDE SEQUENCE [LARGE SCALE GENOMIC DNA]</scope>
    <source>
        <strain evidence="2 3">Gen01</strain>
    </source>
</reference>
<dbReference type="RefSeq" id="WP_172157605.1">
    <property type="nucleotide sequence ID" value="NZ_CP053564.1"/>
</dbReference>
<accession>A0A6M6JEQ0</accession>
<feature type="region of interest" description="Disordered" evidence="1">
    <location>
        <begin position="113"/>
        <end position="190"/>
    </location>
</feature>
<dbReference type="AlphaFoldDB" id="A0A6M6JEQ0"/>